<protein>
    <submittedName>
        <fullName evidence="1">Uncharacterized protein</fullName>
    </submittedName>
</protein>
<name>A0AAN6ERW8_EXODE</name>
<evidence type="ECO:0000313" key="2">
    <source>
        <dbReference type="Proteomes" id="UP001161757"/>
    </source>
</evidence>
<sequence>MKPYAHRPFPDRSIGTLRRIIAVFGAPYGSEIDVEHSWPYHEIRSIERLTGCAMKMGIDDVVVYGWHRGQYEGIQEGEMVLAMSEKNQVLRPQRPGRAHSTWIITGALSR</sequence>
<proteinExistence type="predicted"/>
<accession>A0AAN6ERW8</accession>
<gene>
    <name evidence="1" type="ORF">HRR80_007362</name>
</gene>
<dbReference type="AlphaFoldDB" id="A0AAN6ERW8"/>
<organism evidence="1 2">
    <name type="scientific">Exophiala dermatitidis</name>
    <name type="common">Black yeast-like fungus</name>
    <name type="synonym">Wangiella dermatitidis</name>
    <dbReference type="NCBI Taxonomy" id="5970"/>
    <lineage>
        <taxon>Eukaryota</taxon>
        <taxon>Fungi</taxon>
        <taxon>Dikarya</taxon>
        <taxon>Ascomycota</taxon>
        <taxon>Pezizomycotina</taxon>
        <taxon>Eurotiomycetes</taxon>
        <taxon>Chaetothyriomycetidae</taxon>
        <taxon>Chaetothyriales</taxon>
        <taxon>Herpotrichiellaceae</taxon>
        <taxon>Exophiala</taxon>
    </lineage>
</organism>
<dbReference type="EMBL" id="JAJGCB010000017">
    <property type="protein sequence ID" value="KAJ8988737.1"/>
    <property type="molecule type" value="Genomic_DNA"/>
</dbReference>
<dbReference type="Proteomes" id="UP001161757">
    <property type="component" value="Unassembled WGS sequence"/>
</dbReference>
<evidence type="ECO:0000313" key="1">
    <source>
        <dbReference type="EMBL" id="KAJ8988737.1"/>
    </source>
</evidence>
<reference evidence="1" key="1">
    <citation type="submission" date="2023-01" db="EMBL/GenBank/DDBJ databases">
        <title>Exophiala dermititidis isolated from Cystic Fibrosis Patient.</title>
        <authorList>
            <person name="Kurbessoian T."/>
            <person name="Crocker A."/>
            <person name="Murante D."/>
            <person name="Hogan D.A."/>
            <person name="Stajich J.E."/>
        </authorList>
    </citation>
    <scope>NUCLEOTIDE SEQUENCE</scope>
    <source>
        <strain evidence="1">Ex8</strain>
    </source>
</reference>
<comment type="caution">
    <text evidence="1">The sequence shown here is derived from an EMBL/GenBank/DDBJ whole genome shotgun (WGS) entry which is preliminary data.</text>
</comment>